<dbReference type="SUPFAM" id="SSF55811">
    <property type="entry name" value="Nudix"/>
    <property type="match status" value="1"/>
</dbReference>
<dbReference type="InterPro" id="IPR000086">
    <property type="entry name" value="NUDIX_hydrolase_dom"/>
</dbReference>
<gene>
    <name evidence="2" type="ORF">A3B04_03245</name>
</gene>
<proteinExistence type="predicted"/>
<dbReference type="PANTHER" id="PTHR10885">
    <property type="entry name" value="ISOPENTENYL-DIPHOSPHATE DELTA-ISOMERASE"/>
    <property type="match status" value="1"/>
</dbReference>
<reference evidence="2 3" key="1">
    <citation type="journal article" date="2016" name="Nat. Commun.">
        <title>Thousands of microbial genomes shed light on interconnected biogeochemical processes in an aquifer system.</title>
        <authorList>
            <person name="Anantharaman K."/>
            <person name="Brown C.T."/>
            <person name="Hug L.A."/>
            <person name="Sharon I."/>
            <person name="Castelle C.J."/>
            <person name="Probst A.J."/>
            <person name="Thomas B.C."/>
            <person name="Singh A."/>
            <person name="Wilkins M.J."/>
            <person name="Karaoz U."/>
            <person name="Brodie E.L."/>
            <person name="Williams K.H."/>
            <person name="Hubbard S.S."/>
            <person name="Banfield J.F."/>
        </authorList>
    </citation>
    <scope>NUCLEOTIDE SEQUENCE [LARGE SCALE GENOMIC DNA]</scope>
</reference>
<dbReference type="EMBL" id="MHNF01000012">
    <property type="protein sequence ID" value="OGZ41469.1"/>
    <property type="molecule type" value="Genomic_DNA"/>
</dbReference>
<dbReference type="PROSITE" id="PS51462">
    <property type="entry name" value="NUDIX"/>
    <property type="match status" value="1"/>
</dbReference>
<dbReference type="GO" id="GO:0003824">
    <property type="term" value="F:catalytic activity"/>
    <property type="evidence" value="ECO:0007669"/>
    <property type="project" value="UniProtKB-ARBA"/>
</dbReference>
<dbReference type="InterPro" id="IPR015797">
    <property type="entry name" value="NUDIX_hydrolase-like_dom_sf"/>
</dbReference>
<sequence>MKDILNIVDDDDKIIDQEPREKIHAQGLLHREIHVYFITPNKEVIFQHRAKDKDTFPDLLDATVGGHVEIGDSYEQAAVKETKEETGIEIKVSDLILINKIKKYSEDKSTDKINNVFNSRYAYIYRGDVKDLKIELGKALGFEIWSLNKLAFLTDEDKAKFIPYILYFATTELSNFIEDLKNL</sequence>
<dbReference type="CDD" id="cd04692">
    <property type="entry name" value="NUDIX_Hydrolase"/>
    <property type="match status" value="1"/>
</dbReference>
<dbReference type="PANTHER" id="PTHR10885:SF0">
    <property type="entry name" value="ISOPENTENYL-DIPHOSPHATE DELTA-ISOMERASE"/>
    <property type="match status" value="1"/>
</dbReference>
<accession>A0A1G2FTR1</accession>
<protein>
    <recommendedName>
        <fullName evidence="1">Nudix hydrolase domain-containing protein</fullName>
    </recommendedName>
</protein>
<evidence type="ECO:0000259" key="1">
    <source>
        <dbReference type="PROSITE" id="PS51462"/>
    </source>
</evidence>
<evidence type="ECO:0000313" key="2">
    <source>
        <dbReference type="EMBL" id="OGZ41469.1"/>
    </source>
</evidence>
<dbReference type="Pfam" id="PF00293">
    <property type="entry name" value="NUDIX"/>
    <property type="match status" value="1"/>
</dbReference>
<dbReference type="AlphaFoldDB" id="A0A1G2FTR1"/>
<dbReference type="Gene3D" id="3.90.79.10">
    <property type="entry name" value="Nucleoside Triphosphate Pyrophosphohydrolase"/>
    <property type="match status" value="1"/>
</dbReference>
<feature type="domain" description="Nudix hydrolase" evidence="1">
    <location>
        <begin position="28"/>
        <end position="167"/>
    </location>
</feature>
<evidence type="ECO:0000313" key="3">
    <source>
        <dbReference type="Proteomes" id="UP000177126"/>
    </source>
</evidence>
<organism evidence="2 3">
    <name type="scientific">Candidatus Portnoybacteria bacterium RIFCSPLOWO2_02_FULL_39_11</name>
    <dbReference type="NCBI Taxonomy" id="1802001"/>
    <lineage>
        <taxon>Bacteria</taxon>
        <taxon>Candidatus Portnoyibacteriota</taxon>
    </lineage>
</organism>
<dbReference type="Proteomes" id="UP000177126">
    <property type="component" value="Unassembled WGS sequence"/>
</dbReference>
<comment type="caution">
    <text evidence="2">The sequence shown here is derived from an EMBL/GenBank/DDBJ whole genome shotgun (WGS) entry which is preliminary data.</text>
</comment>
<name>A0A1G2FTR1_9BACT</name>